<sequence length="130" mass="14766">MHRQQVPQPPNIGQCPCSFRVPDTRQRKLGIRFFDGKELYQGLGSGFSDSGRSFLRQVNLAQLACGFQWSEEIKADLLGHYLSGIAERYFNKQLEAWWLENHTLSALHEETRLDVQGNDNSSVVNEVAGK</sequence>
<dbReference type="InParanoid" id="A0A024FVJ4"/>
<reference evidence="1 2" key="1">
    <citation type="submission" date="2012-05" db="EMBL/GenBank/DDBJ databases">
        <title>Recombination and specialization in a pathogen metapopulation.</title>
        <authorList>
            <person name="Gardiner A."/>
            <person name="Kemen E."/>
            <person name="Schultz-Larsen T."/>
            <person name="MacLean D."/>
            <person name="Van Oosterhout C."/>
            <person name="Jones J.D.G."/>
        </authorList>
    </citation>
    <scope>NUCLEOTIDE SEQUENCE [LARGE SCALE GENOMIC DNA]</scope>
    <source>
        <strain evidence="1 2">Ac Nc2</strain>
    </source>
</reference>
<dbReference type="EMBL" id="CAIX01000591">
    <property type="protein sequence ID" value="CCI11188.1"/>
    <property type="molecule type" value="Genomic_DNA"/>
</dbReference>
<name>A0A024FVJ4_9STRA</name>
<dbReference type="AlphaFoldDB" id="A0A024FVJ4"/>
<protein>
    <submittedName>
        <fullName evidence="1">Uncharacterized protein</fullName>
    </submittedName>
</protein>
<accession>A0A024FVJ4</accession>
<dbReference type="OrthoDB" id="123609at2759"/>
<dbReference type="STRING" id="65357.A0A024FVJ4"/>
<proteinExistence type="predicted"/>
<evidence type="ECO:0000313" key="2">
    <source>
        <dbReference type="Proteomes" id="UP000053237"/>
    </source>
</evidence>
<dbReference type="Proteomes" id="UP000053237">
    <property type="component" value="Unassembled WGS sequence"/>
</dbReference>
<keyword evidence="2" id="KW-1185">Reference proteome</keyword>
<gene>
    <name evidence="1" type="ORF">BN9_125250</name>
</gene>
<evidence type="ECO:0000313" key="1">
    <source>
        <dbReference type="EMBL" id="CCI11188.1"/>
    </source>
</evidence>
<comment type="caution">
    <text evidence="1">The sequence shown here is derived from an EMBL/GenBank/DDBJ whole genome shotgun (WGS) entry which is preliminary data.</text>
</comment>
<organism evidence="1 2">
    <name type="scientific">Albugo candida</name>
    <dbReference type="NCBI Taxonomy" id="65357"/>
    <lineage>
        <taxon>Eukaryota</taxon>
        <taxon>Sar</taxon>
        <taxon>Stramenopiles</taxon>
        <taxon>Oomycota</taxon>
        <taxon>Peronosporomycetes</taxon>
        <taxon>Albuginales</taxon>
        <taxon>Albuginaceae</taxon>
        <taxon>Albugo</taxon>
    </lineage>
</organism>